<dbReference type="GO" id="GO:0002100">
    <property type="term" value="P:tRNA wobble adenosine to inosine editing"/>
    <property type="evidence" value="ECO:0007669"/>
    <property type="project" value="UniProtKB-UniRule"/>
</dbReference>
<comment type="catalytic activity">
    <reaction evidence="7 8">
        <text>adenosine(34) in tRNA + H2O + H(+) = inosine(34) in tRNA + NH4(+)</text>
        <dbReference type="Rhea" id="RHEA:43168"/>
        <dbReference type="Rhea" id="RHEA-COMP:10373"/>
        <dbReference type="Rhea" id="RHEA-COMP:10374"/>
        <dbReference type="ChEBI" id="CHEBI:15377"/>
        <dbReference type="ChEBI" id="CHEBI:15378"/>
        <dbReference type="ChEBI" id="CHEBI:28938"/>
        <dbReference type="ChEBI" id="CHEBI:74411"/>
        <dbReference type="ChEBI" id="CHEBI:82852"/>
        <dbReference type="EC" id="3.5.4.33"/>
    </reaction>
</comment>
<dbReference type="CDD" id="cd01285">
    <property type="entry name" value="nucleoside_deaminase"/>
    <property type="match status" value="1"/>
</dbReference>
<dbReference type="PROSITE" id="PS51747">
    <property type="entry name" value="CYT_DCMP_DEAMINASES_2"/>
    <property type="match status" value="1"/>
</dbReference>
<dbReference type="GO" id="GO:0008270">
    <property type="term" value="F:zinc ion binding"/>
    <property type="evidence" value="ECO:0007669"/>
    <property type="project" value="UniProtKB-UniRule"/>
</dbReference>
<evidence type="ECO:0000313" key="10">
    <source>
        <dbReference type="EMBL" id="POP53166.1"/>
    </source>
</evidence>
<dbReference type="FunFam" id="3.40.140.10:FF:000005">
    <property type="entry name" value="tRNA-specific adenosine deaminase"/>
    <property type="match status" value="1"/>
</dbReference>
<comment type="caution">
    <text evidence="10">The sequence shown here is derived from an EMBL/GenBank/DDBJ whole genome shotgun (WGS) entry which is preliminary data.</text>
</comment>
<evidence type="ECO:0000256" key="7">
    <source>
        <dbReference type="ARBA" id="ARBA00048045"/>
    </source>
</evidence>
<sequence length="161" mass="17653">METFDDEYWMRQALALALDADARNEVPVGALIVRDGVLIGKGFNQPISESDPTAHAEIVALREAAQEVDNYRLPNATMYVTVEPCAMCAGAIIHARLARLVFGAAEPKAGAVCSHLQLFEQAQMNHKVAWQGGVLAEESATVVQAFFTRRREEKKRAKLAT</sequence>
<name>A0A2S4HGQ7_9GAMM</name>
<dbReference type="OrthoDB" id="9802676at2"/>
<dbReference type="PANTHER" id="PTHR11079">
    <property type="entry name" value="CYTOSINE DEAMINASE FAMILY MEMBER"/>
    <property type="match status" value="1"/>
</dbReference>
<dbReference type="PROSITE" id="PS00903">
    <property type="entry name" value="CYT_DCMP_DEAMINASES_1"/>
    <property type="match status" value="1"/>
</dbReference>
<feature type="domain" description="CMP/dCMP-type deaminase" evidence="9">
    <location>
        <begin position="4"/>
        <end position="113"/>
    </location>
</feature>
<comment type="cofactor">
    <cofactor evidence="8">
        <name>Zn(2+)</name>
        <dbReference type="ChEBI" id="CHEBI:29105"/>
    </cofactor>
    <text evidence="8">Binds 1 zinc ion per subunit.</text>
</comment>
<gene>
    <name evidence="8" type="primary">tadA</name>
    <name evidence="10" type="ORF">C0068_08750</name>
</gene>
<evidence type="ECO:0000256" key="8">
    <source>
        <dbReference type="HAMAP-Rule" id="MF_00972"/>
    </source>
</evidence>
<dbReference type="Proteomes" id="UP000237222">
    <property type="component" value="Unassembled WGS sequence"/>
</dbReference>
<comment type="function">
    <text evidence="8">Catalyzes the deamination of adenosine to inosine at the wobble position 34 of tRNA(Arg2).</text>
</comment>
<keyword evidence="6 8" id="KW-0862">Zinc</keyword>
<keyword evidence="3 8" id="KW-0819">tRNA processing</keyword>
<dbReference type="NCBIfam" id="NF008113">
    <property type="entry name" value="PRK10860.1"/>
    <property type="match status" value="1"/>
</dbReference>
<feature type="binding site" evidence="8">
    <location>
        <position position="55"/>
    </location>
    <ligand>
        <name>Zn(2+)</name>
        <dbReference type="ChEBI" id="CHEBI:29105"/>
        <note>catalytic</note>
    </ligand>
</feature>
<dbReference type="InterPro" id="IPR028883">
    <property type="entry name" value="tRNA_aden_deaminase"/>
</dbReference>
<evidence type="ECO:0000259" key="9">
    <source>
        <dbReference type="PROSITE" id="PS51747"/>
    </source>
</evidence>
<comment type="similarity">
    <text evidence="1">Belongs to the cytidine and deoxycytidylate deaminase family. ADAT2 subfamily.</text>
</comment>
<dbReference type="Gene3D" id="3.40.140.10">
    <property type="entry name" value="Cytidine Deaminase, domain 2"/>
    <property type="match status" value="1"/>
</dbReference>
<feature type="active site" description="Proton donor" evidence="8">
    <location>
        <position position="57"/>
    </location>
</feature>
<dbReference type="InterPro" id="IPR002125">
    <property type="entry name" value="CMP_dCMP_dom"/>
</dbReference>
<keyword evidence="5 8" id="KW-0378">Hydrolase</keyword>
<proteinExistence type="inferred from homology"/>
<accession>A0A2S4HGQ7</accession>
<dbReference type="EC" id="3.5.4.33" evidence="8"/>
<feature type="binding site" evidence="8">
    <location>
        <position position="88"/>
    </location>
    <ligand>
        <name>Zn(2+)</name>
        <dbReference type="ChEBI" id="CHEBI:29105"/>
        <note>catalytic</note>
    </ligand>
</feature>
<protein>
    <recommendedName>
        <fullName evidence="8">tRNA-specific adenosine deaminase</fullName>
        <ecNumber evidence="8">3.5.4.33</ecNumber>
    </recommendedName>
</protein>
<dbReference type="PANTHER" id="PTHR11079:SF202">
    <property type="entry name" value="TRNA-SPECIFIC ADENOSINE DEAMINASE"/>
    <property type="match status" value="1"/>
</dbReference>
<organism evidence="10 11">
    <name type="scientific">Zhongshania marina</name>
    <dbReference type="NCBI Taxonomy" id="2304603"/>
    <lineage>
        <taxon>Bacteria</taxon>
        <taxon>Pseudomonadati</taxon>
        <taxon>Pseudomonadota</taxon>
        <taxon>Gammaproteobacteria</taxon>
        <taxon>Cellvibrionales</taxon>
        <taxon>Spongiibacteraceae</taxon>
        <taxon>Zhongshania</taxon>
    </lineage>
</organism>
<evidence type="ECO:0000256" key="3">
    <source>
        <dbReference type="ARBA" id="ARBA00022694"/>
    </source>
</evidence>
<feature type="binding site" evidence="8">
    <location>
        <position position="85"/>
    </location>
    <ligand>
        <name>Zn(2+)</name>
        <dbReference type="ChEBI" id="CHEBI:29105"/>
        <note>catalytic</note>
    </ligand>
</feature>
<comment type="subunit">
    <text evidence="2 8">Homodimer.</text>
</comment>
<evidence type="ECO:0000256" key="4">
    <source>
        <dbReference type="ARBA" id="ARBA00022723"/>
    </source>
</evidence>
<dbReference type="GO" id="GO:0052717">
    <property type="term" value="F:tRNA-specific adenosine-34 deaminase activity"/>
    <property type="evidence" value="ECO:0007669"/>
    <property type="project" value="UniProtKB-UniRule"/>
</dbReference>
<evidence type="ECO:0000256" key="6">
    <source>
        <dbReference type="ARBA" id="ARBA00022833"/>
    </source>
</evidence>
<evidence type="ECO:0000256" key="1">
    <source>
        <dbReference type="ARBA" id="ARBA00010669"/>
    </source>
</evidence>
<dbReference type="Pfam" id="PF14437">
    <property type="entry name" value="MafB19-deam"/>
    <property type="match status" value="1"/>
</dbReference>
<reference evidence="10" key="1">
    <citation type="submission" date="2018-01" db="EMBL/GenBank/DDBJ databases">
        <authorList>
            <person name="Yu X.-D."/>
        </authorList>
    </citation>
    <scope>NUCLEOTIDE SEQUENCE</scope>
    <source>
        <strain evidence="10">ZX-21</strain>
    </source>
</reference>
<dbReference type="InterPro" id="IPR016192">
    <property type="entry name" value="APOBEC/CMP_deaminase_Zn-bd"/>
</dbReference>
<dbReference type="InterPro" id="IPR016193">
    <property type="entry name" value="Cytidine_deaminase-like"/>
</dbReference>
<dbReference type="InterPro" id="IPR058535">
    <property type="entry name" value="MafB19-deam"/>
</dbReference>
<dbReference type="HAMAP" id="MF_00972">
    <property type="entry name" value="tRNA_aden_deaminase"/>
    <property type="match status" value="1"/>
</dbReference>
<dbReference type="EMBL" id="PQGG01000019">
    <property type="protein sequence ID" value="POP53166.1"/>
    <property type="molecule type" value="Genomic_DNA"/>
</dbReference>
<dbReference type="AlphaFoldDB" id="A0A2S4HGQ7"/>
<dbReference type="RefSeq" id="WP_103684108.1">
    <property type="nucleotide sequence ID" value="NZ_PQGG01000019.1"/>
</dbReference>
<evidence type="ECO:0000256" key="5">
    <source>
        <dbReference type="ARBA" id="ARBA00022801"/>
    </source>
</evidence>
<evidence type="ECO:0000313" key="11">
    <source>
        <dbReference type="Proteomes" id="UP000237222"/>
    </source>
</evidence>
<dbReference type="SUPFAM" id="SSF53927">
    <property type="entry name" value="Cytidine deaminase-like"/>
    <property type="match status" value="1"/>
</dbReference>
<keyword evidence="4 8" id="KW-0479">Metal-binding</keyword>
<evidence type="ECO:0000256" key="2">
    <source>
        <dbReference type="ARBA" id="ARBA00011738"/>
    </source>
</evidence>